<protein>
    <submittedName>
        <fullName evidence="2">Uncharacterized protein</fullName>
    </submittedName>
</protein>
<proteinExistence type="predicted"/>
<dbReference type="InParanoid" id="A0A0V0QE79"/>
<organism evidence="2 3">
    <name type="scientific">Pseudocohnilembus persalinus</name>
    <name type="common">Ciliate</name>
    <dbReference type="NCBI Taxonomy" id="266149"/>
    <lineage>
        <taxon>Eukaryota</taxon>
        <taxon>Sar</taxon>
        <taxon>Alveolata</taxon>
        <taxon>Ciliophora</taxon>
        <taxon>Intramacronucleata</taxon>
        <taxon>Oligohymenophorea</taxon>
        <taxon>Scuticociliatia</taxon>
        <taxon>Philasterida</taxon>
        <taxon>Pseudocohnilembidae</taxon>
        <taxon>Pseudocohnilembus</taxon>
    </lineage>
</organism>
<dbReference type="AlphaFoldDB" id="A0A0V0QE79"/>
<gene>
    <name evidence="2" type="ORF">PPERSA_03221</name>
</gene>
<sequence>MDEFLKFLNENDVKFSFPSCNLLLKQYQLKQNKITENLNIKYSKKDYKKNKKINQHIAKNNFSSVSSINSSNSFQNNVNSFRSNSQNDPYLQQQQQQQEIICEEQEEVNNDVCRI</sequence>
<keyword evidence="3" id="KW-1185">Reference proteome</keyword>
<evidence type="ECO:0000313" key="3">
    <source>
        <dbReference type="Proteomes" id="UP000054937"/>
    </source>
</evidence>
<name>A0A0V0QE79_PSEPJ</name>
<feature type="region of interest" description="Disordered" evidence="1">
    <location>
        <begin position="76"/>
        <end position="95"/>
    </location>
</feature>
<dbReference type="EMBL" id="LDAU01000189">
    <property type="protein sequence ID" value="KRX00488.1"/>
    <property type="molecule type" value="Genomic_DNA"/>
</dbReference>
<evidence type="ECO:0000256" key="1">
    <source>
        <dbReference type="SAM" id="MobiDB-lite"/>
    </source>
</evidence>
<dbReference type="Proteomes" id="UP000054937">
    <property type="component" value="Unassembled WGS sequence"/>
</dbReference>
<comment type="caution">
    <text evidence="2">The sequence shown here is derived from an EMBL/GenBank/DDBJ whole genome shotgun (WGS) entry which is preliminary data.</text>
</comment>
<reference evidence="2 3" key="1">
    <citation type="journal article" date="2015" name="Sci. Rep.">
        <title>Genome of the facultative scuticociliatosis pathogen Pseudocohnilembus persalinus provides insight into its virulence through horizontal gene transfer.</title>
        <authorList>
            <person name="Xiong J."/>
            <person name="Wang G."/>
            <person name="Cheng J."/>
            <person name="Tian M."/>
            <person name="Pan X."/>
            <person name="Warren A."/>
            <person name="Jiang C."/>
            <person name="Yuan D."/>
            <person name="Miao W."/>
        </authorList>
    </citation>
    <scope>NUCLEOTIDE SEQUENCE [LARGE SCALE GENOMIC DNA]</scope>
    <source>
        <strain evidence="2">36N120E</strain>
    </source>
</reference>
<evidence type="ECO:0000313" key="2">
    <source>
        <dbReference type="EMBL" id="KRX00488.1"/>
    </source>
</evidence>
<accession>A0A0V0QE79</accession>